<dbReference type="Pfam" id="PF00069">
    <property type="entry name" value="Pkinase"/>
    <property type="match status" value="1"/>
</dbReference>
<dbReference type="PROSITE" id="PS50011">
    <property type="entry name" value="PROTEIN_KINASE_DOM"/>
    <property type="match status" value="1"/>
</dbReference>
<dbReference type="GO" id="GO:0004674">
    <property type="term" value="F:protein serine/threonine kinase activity"/>
    <property type="evidence" value="ECO:0007669"/>
    <property type="project" value="TreeGrafter"/>
</dbReference>
<dbReference type="InterPro" id="IPR011009">
    <property type="entry name" value="Kinase-like_dom_sf"/>
</dbReference>
<sequence>MECVNGYKCLELLGSGSFGQVYRAEKDGEQWAVKKFNPSSLLCRDVVTHCTEIDICLHLSSPHLIKGKEYFHHNSQYYLVMELAECSLTSYITGSNSDLLIPQLLLCLQALQENNLSHGDIKSTNFLVKQDKVLLTDFGLSRSQDVTTRNTFQSWTMDSPQNMVANHCISRVDINKHHDIFMEDPDGFDNVGDVWALGVTIVHLLTGKLLFYSPDCSNVQGYLRLMEEYISGPEVYLSKTGVDKMWFPLLLRMLCPSYKSRVKRVSDLTGVKLLTDDSFYCRVEPVTGPVFTCMLEWGEKIFTYFSLAHDTIRESKLLYQHCYQKKNMQHVTDTKQHMMLLCSCLTITNSMHQNNLIHAIDVAHASSDAFDEVEFTMYQNKLFDELQGRVFVKA</sequence>
<dbReference type="OrthoDB" id="8955at10239"/>
<keyword evidence="1 3" id="KW-0547">Nucleotide-binding</keyword>
<dbReference type="PROSITE" id="PS00107">
    <property type="entry name" value="PROTEIN_KINASE_ATP"/>
    <property type="match status" value="1"/>
</dbReference>
<keyword evidence="6" id="KW-1185">Reference proteome</keyword>
<dbReference type="SUPFAM" id="SSF56112">
    <property type="entry name" value="Protein kinase-like (PK-like)"/>
    <property type="match status" value="1"/>
</dbReference>
<dbReference type="PANTHER" id="PTHR44167:SF25">
    <property type="entry name" value="PROTEIN KINASE DOMAIN CONTAINING PROTEIN"/>
    <property type="match status" value="1"/>
</dbReference>
<dbReference type="PROSITE" id="PS00108">
    <property type="entry name" value="PROTEIN_KINASE_ST"/>
    <property type="match status" value="1"/>
</dbReference>
<evidence type="ECO:0000256" key="2">
    <source>
        <dbReference type="ARBA" id="ARBA00022840"/>
    </source>
</evidence>
<feature type="domain" description="Protein kinase" evidence="4">
    <location>
        <begin position="7"/>
        <end position="280"/>
    </location>
</feature>
<evidence type="ECO:0000256" key="1">
    <source>
        <dbReference type="ARBA" id="ARBA00022741"/>
    </source>
</evidence>
<keyword evidence="5" id="KW-0418">Kinase</keyword>
<protein>
    <submittedName>
        <fullName evidence="5">CAMK family protein kinase</fullName>
    </submittedName>
</protein>
<dbReference type="GeneID" id="30523501"/>
<dbReference type="GO" id="GO:0005524">
    <property type="term" value="F:ATP binding"/>
    <property type="evidence" value="ECO:0007669"/>
    <property type="project" value="UniProtKB-UniRule"/>
</dbReference>
<keyword evidence="2 3" id="KW-0067">ATP-binding</keyword>
<dbReference type="RefSeq" id="YP_009329454.1">
    <property type="nucleotide sequence ID" value="NC_032108.1"/>
</dbReference>
<proteinExistence type="predicted"/>
<evidence type="ECO:0000259" key="4">
    <source>
        <dbReference type="PROSITE" id="PS50011"/>
    </source>
</evidence>
<accession>A0A1M7XV80</accession>
<dbReference type="InterPro" id="IPR000719">
    <property type="entry name" value="Prot_kinase_dom"/>
</dbReference>
<dbReference type="Gene3D" id="1.10.510.10">
    <property type="entry name" value="Transferase(Phosphotransferase) domain 1"/>
    <property type="match status" value="1"/>
</dbReference>
<gene>
    <name evidence="5" type="ORF">BQ3484_514</name>
</gene>
<dbReference type="SMART" id="SM00220">
    <property type="entry name" value="S_TKc"/>
    <property type="match status" value="1"/>
</dbReference>
<dbReference type="Proteomes" id="UP000201465">
    <property type="component" value="Segment"/>
</dbReference>
<dbReference type="KEGG" id="vg:30523501"/>
<name>A0A1M7XV80_9VIRU</name>
<evidence type="ECO:0000313" key="6">
    <source>
        <dbReference type="Proteomes" id="UP000201465"/>
    </source>
</evidence>
<dbReference type="PANTHER" id="PTHR44167">
    <property type="entry name" value="OVARIAN-SPECIFIC SERINE/THREONINE-PROTEIN KINASE LOK-RELATED"/>
    <property type="match status" value="1"/>
</dbReference>
<keyword evidence="5" id="KW-0808">Transferase</keyword>
<dbReference type="InterPro" id="IPR008271">
    <property type="entry name" value="Ser/Thr_kinase_AS"/>
</dbReference>
<organism evidence="5 6">
    <name type="scientific">Cedratvirus A11</name>
    <dbReference type="NCBI Taxonomy" id="1903266"/>
    <lineage>
        <taxon>Viruses</taxon>
        <taxon>Pithoviruses</taxon>
        <taxon>Orthocedratvirinae</taxon>
        <taxon>Alphacedratvirus</taxon>
        <taxon>Alphacedratvirus aljazairmassiliense</taxon>
    </lineage>
</organism>
<reference evidence="5 6" key="1">
    <citation type="submission" date="2016-11" db="EMBL/GenBank/DDBJ databases">
        <authorList>
            <consortium name="Urmite Genomes"/>
        </authorList>
    </citation>
    <scope>NUCLEOTIDE SEQUENCE [LARGE SCALE GENOMIC DNA]</scope>
    <source>
        <strain evidence="5 6">A11</strain>
    </source>
</reference>
<evidence type="ECO:0000313" key="5">
    <source>
        <dbReference type="EMBL" id="SHO33582.1"/>
    </source>
</evidence>
<dbReference type="EMBL" id="LT671577">
    <property type="protein sequence ID" value="SHO33582.1"/>
    <property type="molecule type" value="Genomic_DNA"/>
</dbReference>
<evidence type="ECO:0000256" key="3">
    <source>
        <dbReference type="PROSITE-ProRule" id="PRU10141"/>
    </source>
</evidence>
<feature type="binding site" evidence="3">
    <location>
        <position position="35"/>
    </location>
    <ligand>
        <name>ATP</name>
        <dbReference type="ChEBI" id="CHEBI:30616"/>
    </ligand>
</feature>
<dbReference type="InterPro" id="IPR017441">
    <property type="entry name" value="Protein_kinase_ATP_BS"/>
</dbReference>